<dbReference type="SUPFAM" id="SSF51430">
    <property type="entry name" value="NAD(P)-linked oxidoreductase"/>
    <property type="match status" value="1"/>
</dbReference>
<protein>
    <submittedName>
        <fullName evidence="3">Aldo/keto reductase</fullName>
    </submittedName>
</protein>
<dbReference type="PANTHER" id="PTHR43364:SF4">
    <property type="entry name" value="NAD(P)-LINKED OXIDOREDUCTASE SUPERFAMILY PROTEIN"/>
    <property type="match status" value="1"/>
</dbReference>
<dbReference type="InterPro" id="IPR020471">
    <property type="entry name" value="AKR"/>
</dbReference>
<evidence type="ECO:0000313" key="3">
    <source>
        <dbReference type="EMBL" id="GHO95598.1"/>
    </source>
</evidence>
<dbReference type="InterPro" id="IPR036812">
    <property type="entry name" value="NAD(P)_OxRdtase_dom_sf"/>
</dbReference>
<sequence>METRQLGNSDLQITPLGFGTFALGGVGWAASWGPQDDDASVASIQRALDLGMNWIDTAAIYGVGHAEEVVARAVKGRASRPYIFTKCSRIPNPDGTIRGVLKADSIRRELEDSLRRLQVDVIDLYQIHWPNPDEDIEEGWTTLAQLKAEGKVRHIGVSNFNADQLRRAQAIAPITSLQPPYSLNRREIEKDVLDFCLKNNIGVIVYSPMASGLLTGKWTTERVKSLPSSDWRSRSPEFQEPRFSRNLELAKLLQNIGERHNQNAGAVAIAWTLRHPAVTGAIVGGRHPEQVDEIIGAGDFRLNQEELAEIERFVQEHP</sequence>
<dbReference type="GO" id="GO:0005829">
    <property type="term" value="C:cytosol"/>
    <property type="evidence" value="ECO:0007669"/>
    <property type="project" value="TreeGrafter"/>
</dbReference>
<evidence type="ECO:0000313" key="4">
    <source>
        <dbReference type="Proteomes" id="UP000597444"/>
    </source>
</evidence>
<evidence type="ECO:0000259" key="2">
    <source>
        <dbReference type="Pfam" id="PF00248"/>
    </source>
</evidence>
<dbReference type="GO" id="GO:0016491">
    <property type="term" value="F:oxidoreductase activity"/>
    <property type="evidence" value="ECO:0007669"/>
    <property type="project" value="UniProtKB-KW"/>
</dbReference>
<comment type="caution">
    <text evidence="3">The sequence shown here is derived from an EMBL/GenBank/DDBJ whole genome shotgun (WGS) entry which is preliminary data.</text>
</comment>
<dbReference type="PRINTS" id="PR00069">
    <property type="entry name" value="ALDKETRDTASE"/>
</dbReference>
<dbReference type="PANTHER" id="PTHR43364">
    <property type="entry name" value="NADH-SPECIFIC METHYLGLYOXAL REDUCTASE-RELATED"/>
    <property type="match status" value="1"/>
</dbReference>
<keyword evidence="1" id="KW-0560">Oxidoreductase</keyword>
<dbReference type="InterPro" id="IPR023210">
    <property type="entry name" value="NADP_OxRdtase_dom"/>
</dbReference>
<feature type="domain" description="NADP-dependent oxidoreductase" evidence="2">
    <location>
        <begin position="16"/>
        <end position="313"/>
    </location>
</feature>
<dbReference type="InterPro" id="IPR018170">
    <property type="entry name" value="Aldo/ket_reductase_CS"/>
</dbReference>
<reference evidence="3" key="1">
    <citation type="submission" date="2020-10" db="EMBL/GenBank/DDBJ databases">
        <title>Taxonomic study of unclassified bacteria belonging to the class Ktedonobacteria.</title>
        <authorList>
            <person name="Yabe S."/>
            <person name="Wang C.M."/>
            <person name="Zheng Y."/>
            <person name="Sakai Y."/>
            <person name="Cavaletti L."/>
            <person name="Monciardini P."/>
            <person name="Donadio S."/>
        </authorList>
    </citation>
    <scope>NUCLEOTIDE SEQUENCE</scope>
    <source>
        <strain evidence="3">ID150040</strain>
    </source>
</reference>
<dbReference type="EMBL" id="BNJK01000001">
    <property type="protein sequence ID" value="GHO95598.1"/>
    <property type="molecule type" value="Genomic_DNA"/>
</dbReference>
<name>A0A8J3IKQ5_9CHLR</name>
<evidence type="ECO:0000256" key="1">
    <source>
        <dbReference type="ARBA" id="ARBA00023002"/>
    </source>
</evidence>
<proteinExistence type="predicted"/>
<dbReference type="CDD" id="cd19102">
    <property type="entry name" value="AKR_unchar"/>
    <property type="match status" value="1"/>
</dbReference>
<dbReference type="PROSITE" id="PS00062">
    <property type="entry name" value="ALDOKETO_REDUCTASE_2"/>
    <property type="match status" value="1"/>
</dbReference>
<gene>
    <name evidence="3" type="ORF">KSF_056460</name>
</gene>
<dbReference type="AlphaFoldDB" id="A0A8J3IKQ5"/>
<organism evidence="3 4">
    <name type="scientific">Reticulibacter mediterranei</name>
    <dbReference type="NCBI Taxonomy" id="2778369"/>
    <lineage>
        <taxon>Bacteria</taxon>
        <taxon>Bacillati</taxon>
        <taxon>Chloroflexota</taxon>
        <taxon>Ktedonobacteria</taxon>
        <taxon>Ktedonobacterales</taxon>
        <taxon>Reticulibacteraceae</taxon>
        <taxon>Reticulibacter</taxon>
    </lineage>
</organism>
<dbReference type="Gene3D" id="3.20.20.100">
    <property type="entry name" value="NADP-dependent oxidoreductase domain"/>
    <property type="match status" value="1"/>
</dbReference>
<accession>A0A8J3IKQ5</accession>
<dbReference type="Proteomes" id="UP000597444">
    <property type="component" value="Unassembled WGS sequence"/>
</dbReference>
<dbReference type="Pfam" id="PF00248">
    <property type="entry name" value="Aldo_ket_red"/>
    <property type="match status" value="1"/>
</dbReference>
<dbReference type="InterPro" id="IPR050523">
    <property type="entry name" value="AKR_Detox_Biosynth"/>
</dbReference>
<dbReference type="RefSeq" id="WP_220206268.1">
    <property type="nucleotide sequence ID" value="NZ_BNJK01000001.1"/>
</dbReference>
<keyword evidence="4" id="KW-1185">Reference proteome</keyword>